<keyword evidence="11" id="KW-1185">Reference proteome</keyword>
<dbReference type="GO" id="GO:0005524">
    <property type="term" value="F:ATP binding"/>
    <property type="evidence" value="ECO:0007669"/>
    <property type="project" value="UniProtKB-KW"/>
</dbReference>
<organism evidence="11 12">
    <name type="scientific">Drosophila suzukii</name>
    <name type="common">Spotted-wing drosophila fruit fly</name>
    <dbReference type="NCBI Taxonomy" id="28584"/>
    <lineage>
        <taxon>Eukaryota</taxon>
        <taxon>Metazoa</taxon>
        <taxon>Ecdysozoa</taxon>
        <taxon>Arthropoda</taxon>
        <taxon>Hexapoda</taxon>
        <taxon>Insecta</taxon>
        <taxon>Pterygota</taxon>
        <taxon>Neoptera</taxon>
        <taxon>Endopterygota</taxon>
        <taxon>Diptera</taxon>
        <taxon>Brachycera</taxon>
        <taxon>Muscomorpha</taxon>
        <taxon>Ephydroidea</taxon>
        <taxon>Drosophilidae</taxon>
        <taxon>Drosophila</taxon>
        <taxon>Sophophora</taxon>
    </lineage>
</organism>
<gene>
    <name evidence="12" type="primary">LOC108014921</name>
</gene>
<feature type="short sequence motif" description="Q motif" evidence="6">
    <location>
        <begin position="346"/>
        <end position="374"/>
    </location>
</feature>
<evidence type="ECO:0000313" key="12">
    <source>
        <dbReference type="RefSeq" id="XP_065723870.2"/>
    </source>
</evidence>
<dbReference type="Proteomes" id="UP001652628">
    <property type="component" value="Chromosome X"/>
</dbReference>
<dbReference type="PROSITE" id="PS51194">
    <property type="entry name" value="HELICASE_CTER"/>
    <property type="match status" value="1"/>
</dbReference>
<name>A0AB40DI27_DROSZ</name>
<dbReference type="InterPro" id="IPR014014">
    <property type="entry name" value="RNA_helicase_DEAD_Q_motif"/>
</dbReference>
<feature type="region of interest" description="Disordered" evidence="7">
    <location>
        <begin position="43"/>
        <end position="298"/>
    </location>
</feature>
<dbReference type="EC" id="3.6.4.13" evidence="1"/>
<evidence type="ECO:0000256" key="5">
    <source>
        <dbReference type="ARBA" id="ARBA00022840"/>
    </source>
</evidence>
<evidence type="ECO:0000256" key="6">
    <source>
        <dbReference type="PROSITE-ProRule" id="PRU00552"/>
    </source>
</evidence>
<dbReference type="InterPro" id="IPR027417">
    <property type="entry name" value="P-loop_NTPase"/>
</dbReference>
<feature type="compositionally biased region" description="Low complexity" evidence="7">
    <location>
        <begin position="124"/>
        <end position="137"/>
    </location>
</feature>
<feature type="compositionally biased region" description="Low complexity" evidence="7">
    <location>
        <begin position="268"/>
        <end position="279"/>
    </location>
</feature>
<dbReference type="InterPro" id="IPR001650">
    <property type="entry name" value="Helicase_C-like"/>
</dbReference>
<dbReference type="GO" id="GO:0016787">
    <property type="term" value="F:hydrolase activity"/>
    <property type="evidence" value="ECO:0007669"/>
    <property type="project" value="UniProtKB-KW"/>
</dbReference>
<feature type="domain" description="DEAD-box RNA helicase Q" evidence="10">
    <location>
        <begin position="346"/>
        <end position="374"/>
    </location>
</feature>
<dbReference type="GO" id="GO:0003724">
    <property type="term" value="F:RNA helicase activity"/>
    <property type="evidence" value="ECO:0007669"/>
    <property type="project" value="UniProtKB-EC"/>
</dbReference>
<keyword evidence="3" id="KW-0378">Hydrolase</keyword>
<reference evidence="12" key="1">
    <citation type="submission" date="2025-08" db="UniProtKB">
        <authorList>
            <consortium name="RefSeq"/>
        </authorList>
    </citation>
    <scope>IDENTIFICATION</scope>
</reference>
<dbReference type="SUPFAM" id="SSF52540">
    <property type="entry name" value="P-loop containing nucleoside triphosphate hydrolases"/>
    <property type="match status" value="2"/>
</dbReference>
<dbReference type="SMART" id="SM00490">
    <property type="entry name" value="HELICc"/>
    <property type="match status" value="1"/>
</dbReference>
<keyword evidence="5" id="KW-0067">ATP-binding</keyword>
<feature type="compositionally biased region" description="Basic residues" evidence="7">
    <location>
        <begin position="204"/>
        <end position="216"/>
    </location>
</feature>
<evidence type="ECO:0000313" key="11">
    <source>
        <dbReference type="Proteomes" id="UP001652628"/>
    </source>
</evidence>
<dbReference type="SMART" id="SM00487">
    <property type="entry name" value="DEXDc"/>
    <property type="match status" value="1"/>
</dbReference>
<evidence type="ECO:0000256" key="7">
    <source>
        <dbReference type="SAM" id="MobiDB-lite"/>
    </source>
</evidence>
<evidence type="ECO:0000256" key="1">
    <source>
        <dbReference type="ARBA" id="ARBA00012552"/>
    </source>
</evidence>
<dbReference type="Pfam" id="PF00270">
    <property type="entry name" value="DEAD"/>
    <property type="match status" value="1"/>
</dbReference>
<dbReference type="InterPro" id="IPR011545">
    <property type="entry name" value="DEAD/DEAH_box_helicase_dom"/>
</dbReference>
<dbReference type="InterPro" id="IPR014001">
    <property type="entry name" value="Helicase_ATP-bd"/>
</dbReference>
<dbReference type="RefSeq" id="XP_065723870.2">
    <property type="nucleotide sequence ID" value="XM_065867798.2"/>
</dbReference>
<dbReference type="GO" id="GO:0010468">
    <property type="term" value="P:regulation of gene expression"/>
    <property type="evidence" value="ECO:0007669"/>
    <property type="project" value="UniProtKB-ARBA"/>
</dbReference>
<dbReference type="PROSITE" id="PS51192">
    <property type="entry name" value="HELICASE_ATP_BIND_1"/>
    <property type="match status" value="1"/>
</dbReference>
<feature type="compositionally biased region" description="Basic and acidic residues" evidence="7">
    <location>
        <begin position="282"/>
        <end position="297"/>
    </location>
</feature>
<feature type="compositionally biased region" description="Low complexity" evidence="7">
    <location>
        <begin position="74"/>
        <end position="115"/>
    </location>
</feature>
<protein>
    <recommendedName>
        <fullName evidence="1">RNA helicase</fullName>
        <ecNumber evidence="1">3.6.4.13</ecNumber>
    </recommendedName>
</protein>
<feature type="domain" description="Helicase ATP-binding" evidence="8">
    <location>
        <begin position="377"/>
        <end position="550"/>
    </location>
</feature>
<dbReference type="PROSITE" id="PS51195">
    <property type="entry name" value="Q_MOTIF"/>
    <property type="match status" value="1"/>
</dbReference>
<sequence>MSCRKVIVRKSSTKMCEKGEKLAMKKIKDDVLVEKENKVVKIHQELKRSPKKSGEKVAPGKDEKQNTRFRGRSKSSSSSSSESSSSSSESSSPRSGRSKSSSSGSQSGSVASSSYLEKKKKSDSLSLEPSPELISNSWESTPPKNPGKSRSPSRRKSSPSRKSSSRPRIINPWKRGPFENPRITRSPSRRRSPQRVFNSWRSRAPAKGRQKSRSPLRSRSPQRIVRRWRSRTPAENRQKSRSPLGNRSPQRFYKRWRSRTPPGNFQKSRSPLRSRSPQRVFDSCRSKMPTENREKSRSPLKSLVCNPWKRILCPADREHNESELYRQRHKISLASCDPRRAPKPVQNFHRSGFDENIIRRLELRGFESPTPIQAQSWPVAQSGSNLVMVSGTGTGKTLGYLLPGIMKVQKMHLSQRRNDGPIVLVLVDCREAAILVHKEAQSFTNQHELRSQCISGSVWWNASTNCELLVLTAGRLLEIMSGDGQEMALGRCSYVVLDDIDRMIDVGLEGQLCRLLCLMRPQAQFVISSSSWPRNLQRMARKYMGNYTLIRVGDPDDSSQGLLSLRQRVVVLNSSRKTHQLKEELTAIYDLSDTPGKVVVYAERQRCVDELVAFIQVFVPCAGLHGGRTVAERDAIIRAFRNGHYNIIVVTDMTQRGLDVPGIKYVINYDLPNSVEGYVQRLTRTGCLSVSQGCEVISFFTRTNFKLSNTLVAFLEEHKQVVEPHLLQMAKDRVRRIQNRRSDRPRRGNHANRHH</sequence>
<accession>A0AB40DI27</accession>
<feature type="compositionally biased region" description="Basic and acidic residues" evidence="7">
    <location>
        <begin position="43"/>
        <end position="66"/>
    </location>
</feature>
<dbReference type="Gene3D" id="3.40.50.300">
    <property type="entry name" value="P-loop containing nucleotide triphosphate hydrolases"/>
    <property type="match status" value="2"/>
</dbReference>
<dbReference type="AlphaFoldDB" id="A0AB40DI27"/>
<feature type="compositionally biased region" description="Basic residues" evidence="7">
    <location>
        <begin position="151"/>
        <end position="165"/>
    </location>
</feature>
<evidence type="ECO:0000256" key="2">
    <source>
        <dbReference type="ARBA" id="ARBA00022741"/>
    </source>
</evidence>
<dbReference type="CDD" id="cd18787">
    <property type="entry name" value="SF2_C_DEAD"/>
    <property type="match status" value="1"/>
</dbReference>
<evidence type="ECO:0000259" key="8">
    <source>
        <dbReference type="PROSITE" id="PS51192"/>
    </source>
</evidence>
<evidence type="ECO:0000259" key="10">
    <source>
        <dbReference type="PROSITE" id="PS51195"/>
    </source>
</evidence>
<feature type="domain" description="Helicase C-terminal" evidence="9">
    <location>
        <begin position="580"/>
        <end position="730"/>
    </location>
</feature>
<dbReference type="Pfam" id="PF00271">
    <property type="entry name" value="Helicase_C"/>
    <property type="match status" value="1"/>
</dbReference>
<evidence type="ECO:0000256" key="4">
    <source>
        <dbReference type="ARBA" id="ARBA00022806"/>
    </source>
</evidence>
<evidence type="ECO:0000256" key="3">
    <source>
        <dbReference type="ARBA" id="ARBA00022801"/>
    </source>
</evidence>
<dbReference type="PANTHER" id="PTHR47958">
    <property type="entry name" value="ATP-DEPENDENT RNA HELICASE DBP3"/>
    <property type="match status" value="1"/>
</dbReference>
<proteinExistence type="predicted"/>
<keyword evidence="4 12" id="KW-0347">Helicase</keyword>
<dbReference type="GO" id="GO:0003676">
    <property type="term" value="F:nucleic acid binding"/>
    <property type="evidence" value="ECO:0007669"/>
    <property type="project" value="InterPro"/>
</dbReference>
<evidence type="ECO:0000259" key="9">
    <source>
        <dbReference type="PROSITE" id="PS51194"/>
    </source>
</evidence>
<dbReference type="GeneID" id="108014921"/>
<keyword evidence="2" id="KW-0547">Nucleotide-binding</keyword>